<comment type="caution">
    <text evidence="3">The sequence shown here is derived from an EMBL/GenBank/DDBJ whole genome shotgun (WGS) entry which is preliminary data.</text>
</comment>
<protein>
    <recommendedName>
        <fullName evidence="5">Reverse transcriptase zinc-binding domain-containing protein</fullName>
    </recommendedName>
</protein>
<reference evidence="3 4" key="1">
    <citation type="journal article" date="2024" name="G3 (Bethesda)">
        <title>Genome assembly of Hibiscus sabdariffa L. provides insights into metabolisms of medicinal natural products.</title>
        <authorList>
            <person name="Kim T."/>
        </authorList>
    </citation>
    <scope>NUCLEOTIDE SEQUENCE [LARGE SCALE GENOMIC DNA]</scope>
    <source>
        <strain evidence="3">TK-2024</strain>
        <tissue evidence="3">Old leaves</tissue>
    </source>
</reference>
<feature type="domain" description="RNase H type-1" evidence="1">
    <location>
        <begin position="244"/>
        <end position="315"/>
    </location>
</feature>
<evidence type="ECO:0000259" key="1">
    <source>
        <dbReference type="Pfam" id="PF13456"/>
    </source>
</evidence>
<keyword evidence="4" id="KW-1185">Reference proteome</keyword>
<dbReference type="Gene3D" id="3.30.420.10">
    <property type="entry name" value="Ribonuclease H-like superfamily/Ribonuclease H"/>
    <property type="match status" value="1"/>
</dbReference>
<dbReference type="InterPro" id="IPR036397">
    <property type="entry name" value="RNaseH_sf"/>
</dbReference>
<sequence>MDGQLIFSCNPNINPTPAMVADMVDDVGSWDWARLLQWLPHVTLEKIAAVKPPQIGAGTDVPGWRWEKNHNFSVKSAYKLMDVTTPFNVHTSWAKLWKLPVPQRIRVFLWIALHQRLLTNVERAQRHISSTEMCTTYKDTPESIDHVLRLCLKARHNWEEIIDQRNIHEFLSIPFSSWISQCVTDSARFEQGDLAKDFDSVHSGVKNLRITQPAAWCPPPHGWMKANCDGAVNTKDGRAAIGVYDTLKHAWNFRCRNIKLETDSLEATKSINRSSHSLVNTVLVKDILKLIARPWIVHIRHINQSKNKVADTLAALSRDKSIGEEIFERPPKEVMIELNRDMIG</sequence>
<dbReference type="PANTHER" id="PTHR47723">
    <property type="entry name" value="OS05G0353850 PROTEIN"/>
    <property type="match status" value="1"/>
</dbReference>
<dbReference type="InterPro" id="IPR012337">
    <property type="entry name" value="RNaseH-like_sf"/>
</dbReference>
<feature type="domain" description="Reverse transcriptase zinc-binding" evidence="2">
    <location>
        <begin position="72"/>
        <end position="158"/>
    </location>
</feature>
<evidence type="ECO:0008006" key="5">
    <source>
        <dbReference type="Google" id="ProtNLM"/>
    </source>
</evidence>
<evidence type="ECO:0000313" key="4">
    <source>
        <dbReference type="Proteomes" id="UP001396334"/>
    </source>
</evidence>
<dbReference type="PANTHER" id="PTHR47723:SF19">
    <property type="entry name" value="POLYNUCLEOTIDYL TRANSFERASE, RIBONUCLEASE H-LIKE SUPERFAMILY PROTEIN"/>
    <property type="match status" value="1"/>
</dbReference>
<organism evidence="3 4">
    <name type="scientific">Hibiscus sabdariffa</name>
    <name type="common">roselle</name>
    <dbReference type="NCBI Taxonomy" id="183260"/>
    <lineage>
        <taxon>Eukaryota</taxon>
        <taxon>Viridiplantae</taxon>
        <taxon>Streptophyta</taxon>
        <taxon>Embryophyta</taxon>
        <taxon>Tracheophyta</taxon>
        <taxon>Spermatophyta</taxon>
        <taxon>Magnoliopsida</taxon>
        <taxon>eudicotyledons</taxon>
        <taxon>Gunneridae</taxon>
        <taxon>Pentapetalae</taxon>
        <taxon>rosids</taxon>
        <taxon>malvids</taxon>
        <taxon>Malvales</taxon>
        <taxon>Malvaceae</taxon>
        <taxon>Malvoideae</taxon>
        <taxon>Hibiscus</taxon>
    </lineage>
</organism>
<evidence type="ECO:0000259" key="2">
    <source>
        <dbReference type="Pfam" id="PF13966"/>
    </source>
</evidence>
<dbReference type="InterPro" id="IPR026960">
    <property type="entry name" value="RVT-Znf"/>
</dbReference>
<dbReference type="InterPro" id="IPR053151">
    <property type="entry name" value="RNase_H-like"/>
</dbReference>
<name>A0ABR1ZWK4_9ROSI</name>
<proteinExistence type="predicted"/>
<accession>A0ABR1ZWK4</accession>
<gene>
    <name evidence="3" type="ORF">V6N11_051334</name>
</gene>
<dbReference type="InterPro" id="IPR044730">
    <property type="entry name" value="RNase_H-like_dom_plant"/>
</dbReference>
<dbReference type="CDD" id="cd06222">
    <property type="entry name" value="RNase_H_like"/>
    <property type="match status" value="1"/>
</dbReference>
<dbReference type="Proteomes" id="UP001396334">
    <property type="component" value="Unassembled WGS sequence"/>
</dbReference>
<evidence type="ECO:0000313" key="3">
    <source>
        <dbReference type="EMBL" id="KAK8484817.1"/>
    </source>
</evidence>
<dbReference type="Pfam" id="PF13966">
    <property type="entry name" value="zf-RVT"/>
    <property type="match status" value="1"/>
</dbReference>
<dbReference type="InterPro" id="IPR002156">
    <property type="entry name" value="RNaseH_domain"/>
</dbReference>
<dbReference type="EMBL" id="JBBPBN010000535">
    <property type="protein sequence ID" value="KAK8484817.1"/>
    <property type="molecule type" value="Genomic_DNA"/>
</dbReference>
<dbReference type="SUPFAM" id="SSF53098">
    <property type="entry name" value="Ribonuclease H-like"/>
    <property type="match status" value="1"/>
</dbReference>
<dbReference type="Pfam" id="PF13456">
    <property type="entry name" value="RVT_3"/>
    <property type="match status" value="1"/>
</dbReference>